<comment type="caution">
    <text evidence="1">The sequence shown here is derived from an EMBL/GenBank/DDBJ whole genome shotgun (WGS) entry which is preliminary data.</text>
</comment>
<reference evidence="1" key="1">
    <citation type="submission" date="2021-02" db="EMBL/GenBank/DDBJ databases">
        <authorList>
            <consortium name="DOE Joint Genome Institute"/>
            <person name="Ahrendt S."/>
            <person name="Looney B.P."/>
            <person name="Miyauchi S."/>
            <person name="Morin E."/>
            <person name="Drula E."/>
            <person name="Courty P.E."/>
            <person name="Chicoki N."/>
            <person name="Fauchery L."/>
            <person name="Kohler A."/>
            <person name="Kuo A."/>
            <person name="Labutti K."/>
            <person name="Pangilinan J."/>
            <person name="Lipzen A."/>
            <person name="Riley R."/>
            <person name="Andreopoulos W."/>
            <person name="He G."/>
            <person name="Johnson J."/>
            <person name="Barry K.W."/>
            <person name="Grigoriev I.V."/>
            <person name="Nagy L."/>
            <person name="Hibbett D."/>
            <person name="Henrissat B."/>
            <person name="Matheny P.B."/>
            <person name="Labbe J."/>
            <person name="Martin F."/>
        </authorList>
    </citation>
    <scope>NUCLEOTIDE SEQUENCE</scope>
    <source>
        <strain evidence="1">FP105234-sp</strain>
    </source>
</reference>
<proteinExistence type="predicted"/>
<evidence type="ECO:0000313" key="2">
    <source>
        <dbReference type="Proteomes" id="UP000814033"/>
    </source>
</evidence>
<sequence>MLTRNVDELENINPETAIYYSFNAASSAPSSSQDPHPVLGPTEALEALQALGCTLATQDWVDNHWRLILWKLAGMACFDPLRENLSEPRWSWNEVMRQLRYRYERELNGGARPALRLITTQDAPASSHMVLCVSNIFWSEGGVDQVGLPIIPHPELEVTDGWYRLRAEVDAPLARAVRKGNLRVGRKIAVAGAKLSRDAEACEVLEAYGKVHLVFSGNASQLAPWDAKLGFQPRPAVATLHSLTPDGGMVQQLDLVVTKVYPIGFIEFFEDENGEKSREGPRKEKEEMKLHEAWLKRREKEEERIRRDFEDKFFFFNEWAERLEQKVGENFRPKDTDVPPPQVETYFERLLDKADYKLGTLGISMNVAGWLARHLREEIAKLHETMHTDMERELKDLVPPRDVRNFRVLFMTDAATSRRPANRVVEVTVWDVLSLALDESAAAGAFREGQRYRVTNLVPSQKSAWMDAGPDSHVYLSTGRGSKWMKMRSA</sequence>
<protein>
    <submittedName>
        <fullName evidence="1">Uncharacterized protein</fullName>
    </submittedName>
</protein>
<organism evidence="1 2">
    <name type="scientific">Auriscalpium vulgare</name>
    <dbReference type="NCBI Taxonomy" id="40419"/>
    <lineage>
        <taxon>Eukaryota</taxon>
        <taxon>Fungi</taxon>
        <taxon>Dikarya</taxon>
        <taxon>Basidiomycota</taxon>
        <taxon>Agaricomycotina</taxon>
        <taxon>Agaricomycetes</taxon>
        <taxon>Russulales</taxon>
        <taxon>Auriscalpiaceae</taxon>
        <taxon>Auriscalpium</taxon>
    </lineage>
</organism>
<accession>A0ACB8S2E7</accession>
<dbReference type="EMBL" id="MU275860">
    <property type="protein sequence ID" value="KAI0050561.1"/>
    <property type="molecule type" value="Genomic_DNA"/>
</dbReference>
<gene>
    <name evidence="1" type="ORF">FA95DRAFT_1486944</name>
</gene>
<keyword evidence="2" id="KW-1185">Reference proteome</keyword>
<name>A0ACB8S2E7_9AGAM</name>
<reference evidence="1" key="2">
    <citation type="journal article" date="2022" name="New Phytol.">
        <title>Evolutionary transition to the ectomycorrhizal habit in the genomes of a hyperdiverse lineage of mushroom-forming fungi.</title>
        <authorList>
            <person name="Looney B."/>
            <person name="Miyauchi S."/>
            <person name="Morin E."/>
            <person name="Drula E."/>
            <person name="Courty P.E."/>
            <person name="Kohler A."/>
            <person name="Kuo A."/>
            <person name="LaButti K."/>
            <person name="Pangilinan J."/>
            <person name="Lipzen A."/>
            <person name="Riley R."/>
            <person name="Andreopoulos W."/>
            <person name="He G."/>
            <person name="Johnson J."/>
            <person name="Nolan M."/>
            <person name="Tritt A."/>
            <person name="Barry K.W."/>
            <person name="Grigoriev I.V."/>
            <person name="Nagy L.G."/>
            <person name="Hibbett D."/>
            <person name="Henrissat B."/>
            <person name="Matheny P.B."/>
            <person name="Labbe J."/>
            <person name="Martin F.M."/>
        </authorList>
    </citation>
    <scope>NUCLEOTIDE SEQUENCE</scope>
    <source>
        <strain evidence="1">FP105234-sp</strain>
    </source>
</reference>
<dbReference type="Proteomes" id="UP000814033">
    <property type="component" value="Unassembled WGS sequence"/>
</dbReference>
<evidence type="ECO:0000313" key="1">
    <source>
        <dbReference type="EMBL" id="KAI0050561.1"/>
    </source>
</evidence>